<comment type="caution">
    <text evidence="1">The sequence shown here is derived from an EMBL/GenBank/DDBJ whole genome shotgun (WGS) entry which is preliminary data.</text>
</comment>
<dbReference type="Proteomes" id="UP000284161">
    <property type="component" value="Unassembled WGS sequence"/>
</dbReference>
<proteinExistence type="predicted"/>
<evidence type="ECO:0000313" key="2">
    <source>
        <dbReference type="Proteomes" id="UP000284161"/>
    </source>
</evidence>
<name>A0A412DY15_BACSE</name>
<accession>A0A412DY15</accession>
<dbReference type="GeneID" id="31796025"/>
<dbReference type="AlphaFoldDB" id="A0A412DY15"/>
<gene>
    <name evidence="1" type="ORF">DWY58_18360</name>
</gene>
<protein>
    <submittedName>
        <fullName evidence="1">Uncharacterized protein</fullName>
    </submittedName>
</protein>
<dbReference type="EMBL" id="QRUB01000041">
    <property type="protein sequence ID" value="RGR25285.1"/>
    <property type="molecule type" value="Genomic_DNA"/>
</dbReference>
<evidence type="ECO:0000313" key="1">
    <source>
        <dbReference type="EMBL" id="RGR25285.1"/>
    </source>
</evidence>
<organism evidence="1 2">
    <name type="scientific">Bacteroides stercoris</name>
    <dbReference type="NCBI Taxonomy" id="46506"/>
    <lineage>
        <taxon>Bacteria</taxon>
        <taxon>Pseudomonadati</taxon>
        <taxon>Bacteroidota</taxon>
        <taxon>Bacteroidia</taxon>
        <taxon>Bacteroidales</taxon>
        <taxon>Bacteroidaceae</taxon>
        <taxon>Bacteroides</taxon>
    </lineage>
</organism>
<reference evidence="1 2" key="1">
    <citation type="submission" date="2018-08" db="EMBL/GenBank/DDBJ databases">
        <title>A genome reference for cultivated species of the human gut microbiota.</title>
        <authorList>
            <person name="Zou Y."/>
            <person name="Xue W."/>
            <person name="Luo G."/>
        </authorList>
    </citation>
    <scope>NUCLEOTIDE SEQUENCE [LARGE SCALE GENOMIC DNA]</scope>
    <source>
        <strain evidence="1 2">AF25-6</strain>
    </source>
</reference>
<sequence>MATFIDYIPRITLSNLKELIKRQSETDATLCARFTLKGIQYTAVVFLNKNEMLFYWDYEGEHRKVTVSLCSEPSNLGKGQVWYFLCPYTGRKCRTLFLNGKVIASRYAFCHVYSYQNESRINRLLSSFGKNDSPERKYGKKTYKGKVTPYGKRVSKYYSKLHRFNVMLENWMLSRKQLEIKLKE</sequence>
<dbReference type="RefSeq" id="WP_005652461.1">
    <property type="nucleotide sequence ID" value="NZ_CAXTGL010000102.1"/>
</dbReference>